<dbReference type="AlphaFoldDB" id="A0A644VAE1"/>
<keyword evidence="1" id="KW-0175">Coiled coil</keyword>
<evidence type="ECO:0000313" key="2">
    <source>
        <dbReference type="EMBL" id="MPL88336.1"/>
    </source>
</evidence>
<sequence length="198" mass="22059">MEMDTKIQELTDKIYKEGVEKGNEEASRIIAEAVEKQNSILNNAQAEAQQIIAAAEKQASELKKNTEAELKLFAAQYVEALKSEIANLINGKIATSNVSAIVSDKEFMHKIMLEMAKEWVKKEALTIQTEDAESLNKYFEANAKSLLDKGVKIEQVNGKPASFTILPADGSYKVSFGEAEFVAFFKEFLRPALVEMLF</sequence>
<dbReference type="EMBL" id="VSSQ01000255">
    <property type="protein sequence ID" value="MPL88336.1"/>
    <property type="molecule type" value="Genomic_DNA"/>
</dbReference>
<comment type="caution">
    <text evidence="2">The sequence shown here is derived from an EMBL/GenBank/DDBJ whole genome shotgun (WGS) entry which is preliminary data.</text>
</comment>
<evidence type="ECO:0000256" key="1">
    <source>
        <dbReference type="SAM" id="Coils"/>
    </source>
</evidence>
<accession>A0A644VAE1</accession>
<gene>
    <name evidence="2" type="primary">atpE_10</name>
    <name evidence="2" type="ORF">SDC9_34356</name>
</gene>
<feature type="coiled-coil region" evidence="1">
    <location>
        <begin position="38"/>
        <end position="72"/>
    </location>
</feature>
<reference evidence="2" key="1">
    <citation type="submission" date="2019-08" db="EMBL/GenBank/DDBJ databases">
        <authorList>
            <person name="Kucharzyk K."/>
            <person name="Murdoch R.W."/>
            <person name="Higgins S."/>
            <person name="Loffler F."/>
        </authorList>
    </citation>
    <scope>NUCLEOTIDE SEQUENCE</scope>
</reference>
<proteinExistence type="predicted"/>
<organism evidence="2">
    <name type="scientific">bioreactor metagenome</name>
    <dbReference type="NCBI Taxonomy" id="1076179"/>
    <lineage>
        <taxon>unclassified sequences</taxon>
        <taxon>metagenomes</taxon>
        <taxon>ecological metagenomes</taxon>
    </lineage>
</organism>
<name>A0A644VAE1_9ZZZZ</name>
<protein>
    <submittedName>
        <fullName evidence="2">V-type proton ATPase subunit E</fullName>
    </submittedName>
</protein>